<sequence>MDFTRCTLPMEWEERWRREKDRRKRVIEDGGQEGIEQDNHELRRIVAFNDSRMGLASGMGKKERGVRGQDDWYL</sequence>
<dbReference type="EMBL" id="JAURVH010001535">
    <property type="protein sequence ID" value="KAK5893345.1"/>
    <property type="molecule type" value="Genomic_DNA"/>
</dbReference>
<accession>A0AAN8BWV8</accession>
<proteinExistence type="predicted"/>
<dbReference type="AlphaFoldDB" id="A0AAN8BWV8"/>
<evidence type="ECO:0000313" key="1">
    <source>
        <dbReference type="EMBL" id="KAK5893345.1"/>
    </source>
</evidence>
<protein>
    <submittedName>
        <fullName evidence="1">Uncharacterized protein</fullName>
    </submittedName>
</protein>
<evidence type="ECO:0000313" key="2">
    <source>
        <dbReference type="Proteomes" id="UP001331515"/>
    </source>
</evidence>
<reference evidence="1 2" key="1">
    <citation type="journal article" date="2023" name="Mol. Biol. Evol.">
        <title>Genomics of Secondarily Temperate Adaptation in the Only Non-Antarctic Icefish.</title>
        <authorList>
            <person name="Rivera-Colon A.G."/>
            <person name="Rayamajhi N."/>
            <person name="Minhas B.F."/>
            <person name="Madrigal G."/>
            <person name="Bilyk K.T."/>
            <person name="Yoon V."/>
            <person name="Hune M."/>
            <person name="Gregory S."/>
            <person name="Cheng C.H.C."/>
            <person name="Catchen J.M."/>
        </authorList>
    </citation>
    <scope>NUCLEOTIDE SEQUENCE [LARGE SCALE GENOMIC DNA]</scope>
    <source>
        <tissue evidence="1">White muscle</tissue>
    </source>
</reference>
<organism evidence="1 2">
    <name type="scientific">Champsocephalus gunnari</name>
    <name type="common">Mackerel icefish</name>
    <dbReference type="NCBI Taxonomy" id="52237"/>
    <lineage>
        <taxon>Eukaryota</taxon>
        <taxon>Metazoa</taxon>
        <taxon>Chordata</taxon>
        <taxon>Craniata</taxon>
        <taxon>Vertebrata</taxon>
        <taxon>Euteleostomi</taxon>
        <taxon>Actinopterygii</taxon>
        <taxon>Neopterygii</taxon>
        <taxon>Teleostei</taxon>
        <taxon>Neoteleostei</taxon>
        <taxon>Acanthomorphata</taxon>
        <taxon>Eupercaria</taxon>
        <taxon>Perciformes</taxon>
        <taxon>Notothenioidei</taxon>
        <taxon>Channichthyidae</taxon>
        <taxon>Champsocephalus</taxon>
    </lineage>
</organism>
<keyword evidence="2" id="KW-1185">Reference proteome</keyword>
<comment type="caution">
    <text evidence="1">The sequence shown here is derived from an EMBL/GenBank/DDBJ whole genome shotgun (WGS) entry which is preliminary data.</text>
</comment>
<name>A0AAN8BWV8_CHAGU</name>
<dbReference type="Proteomes" id="UP001331515">
    <property type="component" value="Unassembled WGS sequence"/>
</dbReference>
<gene>
    <name evidence="1" type="ORF">CgunFtcFv8_006224</name>
</gene>